<dbReference type="PROSITE" id="PS51755">
    <property type="entry name" value="OMPR_PHOB"/>
    <property type="match status" value="1"/>
</dbReference>
<dbReference type="GO" id="GO:0000160">
    <property type="term" value="P:phosphorelay signal transduction system"/>
    <property type="evidence" value="ECO:0007669"/>
    <property type="project" value="UniProtKB-KW"/>
</dbReference>
<keyword evidence="2" id="KW-0902">Two-component regulatory system</keyword>
<evidence type="ECO:0000256" key="3">
    <source>
        <dbReference type="ARBA" id="ARBA00023125"/>
    </source>
</evidence>
<dbReference type="InterPro" id="IPR001867">
    <property type="entry name" value="OmpR/PhoB-type_DNA-bd"/>
</dbReference>
<dbReference type="SMART" id="SM01043">
    <property type="entry name" value="BTAD"/>
    <property type="match status" value="1"/>
</dbReference>
<feature type="compositionally biased region" description="Low complexity" evidence="5">
    <location>
        <begin position="318"/>
        <end position="330"/>
    </location>
</feature>
<dbReference type="Pfam" id="PF25872">
    <property type="entry name" value="HTH_77"/>
    <property type="match status" value="1"/>
</dbReference>
<dbReference type="GO" id="GO:0003677">
    <property type="term" value="F:DNA binding"/>
    <property type="evidence" value="ECO:0007669"/>
    <property type="project" value="UniProtKB-UniRule"/>
</dbReference>
<dbReference type="InterPro" id="IPR011990">
    <property type="entry name" value="TPR-like_helical_dom_sf"/>
</dbReference>
<evidence type="ECO:0000256" key="2">
    <source>
        <dbReference type="ARBA" id="ARBA00023012"/>
    </source>
</evidence>
<comment type="similarity">
    <text evidence="1">Belongs to the AfsR/DnrI/RedD regulatory family.</text>
</comment>
<feature type="compositionally biased region" description="Gly residues" evidence="5">
    <location>
        <begin position="1169"/>
        <end position="1179"/>
    </location>
</feature>
<feature type="region of interest" description="Disordered" evidence="5">
    <location>
        <begin position="1137"/>
        <end position="1201"/>
    </location>
</feature>
<dbReference type="InterPro" id="IPR027417">
    <property type="entry name" value="P-loop_NTPase"/>
</dbReference>
<protein>
    <recommendedName>
        <fullName evidence="6">OmpR/PhoB-type domain-containing protein</fullName>
    </recommendedName>
</protein>
<evidence type="ECO:0000313" key="7">
    <source>
        <dbReference type="EMBL" id="GES31890.1"/>
    </source>
</evidence>
<evidence type="ECO:0000256" key="4">
    <source>
        <dbReference type="PROSITE-ProRule" id="PRU01091"/>
    </source>
</evidence>
<accession>A0A5J4LK34</accession>
<feature type="DNA-binding region" description="OmpR/PhoB-type" evidence="4">
    <location>
        <begin position="1"/>
        <end position="107"/>
    </location>
</feature>
<feature type="domain" description="OmpR/PhoB-type" evidence="6">
    <location>
        <begin position="1"/>
        <end position="107"/>
    </location>
</feature>
<keyword evidence="3 4" id="KW-0238">DNA-binding</keyword>
<dbReference type="InterPro" id="IPR016032">
    <property type="entry name" value="Sig_transdc_resp-reg_C-effctor"/>
</dbReference>
<reference evidence="7 8" key="1">
    <citation type="submission" date="2019-10" db="EMBL/GenBank/DDBJ databases">
        <title>Whole genome shotgun sequence of Streptomyces angustmyceticus NBRC 3934.</title>
        <authorList>
            <person name="Hosoyama A."/>
            <person name="Ichikawa N."/>
            <person name="Kimura A."/>
            <person name="Kitahashi Y."/>
            <person name="Komaki H."/>
            <person name="Uohara A."/>
        </authorList>
    </citation>
    <scope>NUCLEOTIDE SEQUENCE [LARGE SCALE GENOMIC DNA]</scope>
    <source>
        <strain evidence="7 8">NBRC 3934</strain>
    </source>
</reference>
<dbReference type="PANTHER" id="PTHR47691">
    <property type="entry name" value="REGULATOR-RELATED"/>
    <property type="match status" value="1"/>
</dbReference>
<dbReference type="SUPFAM" id="SSF52540">
    <property type="entry name" value="P-loop containing nucleoside triphosphate hydrolases"/>
    <property type="match status" value="1"/>
</dbReference>
<dbReference type="InterPro" id="IPR058852">
    <property type="entry name" value="HTH_77"/>
</dbReference>
<dbReference type="PANTHER" id="PTHR47691:SF3">
    <property type="entry name" value="HTH-TYPE TRANSCRIPTIONAL REGULATOR RV0890C-RELATED"/>
    <property type="match status" value="1"/>
</dbReference>
<sequence>MRRDNGRVRFRILGATEVLDAQGQPVPLGGARVRALVAALALRGGRPVTVRTLIDEVWADAPPQDAPGALQALVGRLRRTLGKGAVESLPGAYRLVTEPDEVDLLRFERLVDAGTCSLQEGDAAAAAETLRTGLALWRGPVLRDLPGGAGAAHGPEALRLAALHGRIDADLALGRAEELLPELRQLTADHPLDEPFRAQLMRALHGAGRGAAALAVYEQTRQQLADRLGADPGPELRALHAQLLAQSPGPDVTGPDVTGPEATGPEATGSDTTAGEPAASEVMAPGALPPGATAPGTAAPDVTPAATTAPNAPPGPTAAPYTAPPGTASPDVAPSGATPPDATLRNGNLRARLNSFVGREAELTSLQNVLRSRRTRLVTLTGAGGSGKTRLAEQLAGSLAAEHPDGVWVTELAPLDSPEAVPGAVLSALGRRDTTVFSPAMEARRAAEHADPAARIIDHCASRRLLLVLDNCEHVVGAAAALADLLLRHCPGLTVVATSREPLGVPGETVRPLEPLPPAPAHQLFTERAVAVRPEFRAADDPAAVDEICRRLDGLPLAIELAAARLRLLSPRQIAGRLDDRFRLLTSGSRTALPRQQTLRAVVDWSWELLDEPERALLRRLSVFAGGCTLPAAEAVCGEPAEDVLGLLGALVDKSLLVVDHRGAEPRYRMLETIHAYARERAAGRPEEHERTLARHTRHFLDFVTDAEPRLRSAEQLPWLARTEAEVDNVRAVLHRAVTGRDVDTAQRVVLAMGWFWWLRNYREEGASWVDRTAALHPAPEHLADTDPVFWAQMELRLLRLFLLQDQRLDRHADIPQNRALIDRLLTAYRDPHPRSARFPGLLWPFTAFFLGSYDEILSLMDGAVATTRALGGSWELGVSLMFRTHLAFDLPGGLESAEADEPELAALARRVGDRWMLAQVASATGQIRQLRGRYDEARTAYEEALALTCELGAHSEGPFLLSRLAELHFAAGDVDGAEKALIRADEQAVEWGVQDPQAFNHLLRARIALWHGRPEAAREACEAARQAAALGTPPPYFAVVLDAFAGRLAAETGELTEALSRCHQALSFGLTLNCTPPVLAAAVESAAPALRRAGRPDAAARLLGAADAWRGDLPRTVPEQEDVRHTAATLRAVLDDAGAGGEDHRHEGDHDGRGDGGHDGTGDDASGAGQGRAYGIGPAGAYDRGHADGRAGERGGIPRGHRYETLHAEGTRLTPAAALALLTPAP</sequence>
<dbReference type="InterPro" id="IPR041664">
    <property type="entry name" value="AAA_16"/>
</dbReference>
<dbReference type="EMBL" id="BLAG01000011">
    <property type="protein sequence ID" value="GES31890.1"/>
    <property type="molecule type" value="Genomic_DNA"/>
</dbReference>
<dbReference type="Gene3D" id="3.40.50.300">
    <property type="entry name" value="P-loop containing nucleotide triphosphate hydrolases"/>
    <property type="match status" value="1"/>
</dbReference>
<evidence type="ECO:0000256" key="1">
    <source>
        <dbReference type="ARBA" id="ARBA00005820"/>
    </source>
</evidence>
<keyword evidence="8" id="KW-1185">Reference proteome</keyword>
<dbReference type="CDD" id="cd15831">
    <property type="entry name" value="BTAD"/>
    <property type="match status" value="1"/>
</dbReference>
<feature type="compositionally biased region" description="Basic and acidic residues" evidence="5">
    <location>
        <begin position="1142"/>
        <end position="1162"/>
    </location>
</feature>
<dbReference type="SMART" id="SM00862">
    <property type="entry name" value="Trans_reg_C"/>
    <property type="match status" value="1"/>
</dbReference>
<dbReference type="PRINTS" id="PR00364">
    <property type="entry name" value="DISEASERSIST"/>
</dbReference>
<dbReference type="Gene3D" id="1.10.10.10">
    <property type="entry name" value="Winged helix-like DNA-binding domain superfamily/Winged helix DNA-binding domain"/>
    <property type="match status" value="1"/>
</dbReference>
<comment type="caution">
    <text evidence="7">The sequence shown here is derived from an EMBL/GenBank/DDBJ whole genome shotgun (WGS) entry which is preliminary data.</text>
</comment>
<organism evidence="7 8">
    <name type="scientific">Streptomyces angustmyceticus</name>
    <dbReference type="NCBI Taxonomy" id="285578"/>
    <lineage>
        <taxon>Bacteria</taxon>
        <taxon>Bacillati</taxon>
        <taxon>Actinomycetota</taxon>
        <taxon>Actinomycetes</taxon>
        <taxon>Kitasatosporales</taxon>
        <taxon>Streptomycetaceae</taxon>
        <taxon>Streptomyces</taxon>
    </lineage>
</organism>
<evidence type="ECO:0000259" key="6">
    <source>
        <dbReference type="PROSITE" id="PS51755"/>
    </source>
</evidence>
<dbReference type="InterPro" id="IPR005158">
    <property type="entry name" value="BTAD"/>
</dbReference>
<feature type="compositionally biased region" description="Basic and acidic residues" evidence="5">
    <location>
        <begin position="1184"/>
        <end position="1194"/>
    </location>
</feature>
<dbReference type="AlphaFoldDB" id="A0A5J4LK34"/>
<dbReference type="Pfam" id="PF13191">
    <property type="entry name" value="AAA_16"/>
    <property type="match status" value="1"/>
</dbReference>
<dbReference type="Gene3D" id="1.25.40.10">
    <property type="entry name" value="Tetratricopeptide repeat domain"/>
    <property type="match status" value="2"/>
</dbReference>
<dbReference type="Pfam" id="PF03704">
    <property type="entry name" value="BTAD"/>
    <property type="match status" value="1"/>
</dbReference>
<proteinExistence type="inferred from homology"/>
<name>A0A5J4LK34_9ACTN</name>
<dbReference type="Proteomes" id="UP000325598">
    <property type="component" value="Unassembled WGS sequence"/>
</dbReference>
<evidence type="ECO:0000256" key="5">
    <source>
        <dbReference type="SAM" id="MobiDB-lite"/>
    </source>
</evidence>
<gene>
    <name evidence="7" type="ORF">San01_43770</name>
</gene>
<feature type="region of interest" description="Disordered" evidence="5">
    <location>
        <begin position="246"/>
        <end position="346"/>
    </location>
</feature>
<dbReference type="GO" id="GO:0006355">
    <property type="term" value="P:regulation of DNA-templated transcription"/>
    <property type="evidence" value="ECO:0007669"/>
    <property type="project" value="InterPro"/>
</dbReference>
<feature type="compositionally biased region" description="Low complexity" evidence="5">
    <location>
        <begin position="284"/>
        <end position="310"/>
    </location>
</feature>
<dbReference type="SUPFAM" id="SSF48452">
    <property type="entry name" value="TPR-like"/>
    <property type="match status" value="2"/>
</dbReference>
<dbReference type="SUPFAM" id="SSF46894">
    <property type="entry name" value="C-terminal effector domain of the bipartite response regulators"/>
    <property type="match status" value="1"/>
</dbReference>
<dbReference type="InterPro" id="IPR036388">
    <property type="entry name" value="WH-like_DNA-bd_sf"/>
</dbReference>
<evidence type="ECO:0000313" key="8">
    <source>
        <dbReference type="Proteomes" id="UP000325598"/>
    </source>
</evidence>